<dbReference type="Proteomes" id="UP001165083">
    <property type="component" value="Unassembled WGS sequence"/>
</dbReference>
<comment type="caution">
    <text evidence="1">The sequence shown here is derived from an EMBL/GenBank/DDBJ whole genome shotgun (WGS) entry which is preliminary data.</text>
</comment>
<gene>
    <name evidence="1" type="ORF">Plil01_001880500</name>
</gene>
<organism evidence="1 2">
    <name type="scientific">Phytophthora lilii</name>
    <dbReference type="NCBI Taxonomy" id="2077276"/>
    <lineage>
        <taxon>Eukaryota</taxon>
        <taxon>Sar</taxon>
        <taxon>Stramenopiles</taxon>
        <taxon>Oomycota</taxon>
        <taxon>Peronosporomycetes</taxon>
        <taxon>Peronosporales</taxon>
        <taxon>Peronosporaceae</taxon>
        <taxon>Phytophthora</taxon>
    </lineage>
</organism>
<accession>A0A9W6YKL9</accession>
<reference evidence="1" key="1">
    <citation type="submission" date="2023-04" db="EMBL/GenBank/DDBJ databases">
        <title>Phytophthora lilii NBRC 32176.</title>
        <authorList>
            <person name="Ichikawa N."/>
            <person name="Sato H."/>
            <person name="Tonouchi N."/>
        </authorList>
    </citation>
    <scope>NUCLEOTIDE SEQUENCE</scope>
    <source>
        <strain evidence="1">NBRC 32176</strain>
    </source>
</reference>
<dbReference type="AlphaFoldDB" id="A0A9W6YKL9"/>
<dbReference type="OrthoDB" id="10303279at2759"/>
<proteinExistence type="predicted"/>
<name>A0A9W6YKL9_9STRA</name>
<dbReference type="EMBL" id="BSXW01012603">
    <property type="protein sequence ID" value="GMF66334.1"/>
    <property type="molecule type" value="Genomic_DNA"/>
</dbReference>
<keyword evidence="2" id="KW-1185">Reference proteome</keyword>
<protein>
    <submittedName>
        <fullName evidence="1">Unnamed protein product</fullName>
    </submittedName>
</protein>
<sequence>MSIYTSKESLILTLNAMCKMVKNRFRDVFGYYNTIRKELSKQNKAAKLDNELTPEEETKYISYQELMSIPGKVKKILTETYGKVFLSQSEFENLPKAKRTEYLKLVFDYVTLWLNVHYPLRLVWPSVRLTGSEDANYLQGNELHLNDFKNVRLMGPQTIQMDSTTMGLIKSYLDFLTNNLGEQPKRLLWRSYNRQPGEYNYSNTSNGFNQILPKLFLKYNGKSMSMNMIRHISESHIIQSSNYSKLTNREKNDLHAVNAFFLNHISRLGNAVFEFVLVFM</sequence>
<evidence type="ECO:0000313" key="2">
    <source>
        <dbReference type="Proteomes" id="UP001165083"/>
    </source>
</evidence>
<evidence type="ECO:0000313" key="1">
    <source>
        <dbReference type="EMBL" id="GMF66334.1"/>
    </source>
</evidence>